<dbReference type="InterPro" id="IPR036179">
    <property type="entry name" value="Ig-like_dom_sf"/>
</dbReference>
<dbReference type="InterPro" id="IPR029030">
    <property type="entry name" value="Caspase-like_dom_sf"/>
</dbReference>
<dbReference type="Gene3D" id="1.10.533.10">
    <property type="entry name" value="Death Domain, Fas"/>
    <property type="match status" value="1"/>
</dbReference>
<evidence type="ECO:0008006" key="5">
    <source>
        <dbReference type="Google" id="ProtNLM"/>
    </source>
</evidence>
<keyword evidence="4" id="KW-1185">Reference proteome</keyword>
<dbReference type="PANTHER" id="PTHR22576:SF37">
    <property type="entry name" value="MUCOSA-ASSOCIATED LYMPHOID TISSUE LYMPHOMA TRANSLOCATION PROTEIN 1"/>
    <property type="match status" value="1"/>
</dbReference>
<dbReference type="PROSITE" id="PS50208">
    <property type="entry name" value="CASPASE_P20"/>
    <property type="match status" value="1"/>
</dbReference>
<dbReference type="SMART" id="SM00409">
    <property type="entry name" value="IG"/>
    <property type="match status" value="2"/>
</dbReference>
<evidence type="ECO:0000313" key="3">
    <source>
        <dbReference type="EMBL" id="KAK6624704.1"/>
    </source>
</evidence>
<dbReference type="InterPro" id="IPR013783">
    <property type="entry name" value="Ig-like_fold"/>
</dbReference>
<dbReference type="PANTHER" id="PTHR22576">
    <property type="entry name" value="MUCOSA ASSOCIATED LYMPHOID TISSUE LYMPHOMA TRANSLOCATION PROTEIN 1/PARACASPASE"/>
    <property type="match status" value="1"/>
</dbReference>
<protein>
    <recommendedName>
        <fullName evidence="5">Mucosa-associated lymphoid tissue lymphoma translocation protein 1</fullName>
    </recommendedName>
</protein>
<dbReference type="SUPFAM" id="SSF48726">
    <property type="entry name" value="Immunoglobulin"/>
    <property type="match status" value="2"/>
</dbReference>
<dbReference type="Gene3D" id="2.60.40.10">
    <property type="entry name" value="Immunoglobulins"/>
    <property type="match status" value="2"/>
</dbReference>
<evidence type="ECO:0000259" key="1">
    <source>
        <dbReference type="PROSITE" id="PS50208"/>
    </source>
</evidence>
<dbReference type="SMART" id="SM00408">
    <property type="entry name" value="IGc2"/>
    <property type="match status" value="2"/>
</dbReference>
<dbReference type="Pfam" id="PF00656">
    <property type="entry name" value="Peptidase_C14"/>
    <property type="match status" value="1"/>
</dbReference>
<comment type="caution">
    <text evidence="3">The sequence shown here is derived from an EMBL/GenBank/DDBJ whole genome shotgun (WGS) entry which is preliminary data.</text>
</comment>
<dbReference type="EMBL" id="JAWJWF010000046">
    <property type="protein sequence ID" value="KAK6624704.1"/>
    <property type="molecule type" value="Genomic_DNA"/>
</dbReference>
<gene>
    <name evidence="3" type="ORF">RUM44_011563</name>
</gene>
<reference evidence="3 4" key="1">
    <citation type="submission" date="2023-09" db="EMBL/GenBank/DDBJ databases">
        <title>Genomes of two closely related lineages of the louse Polyplax serrata with different host specificities.</title>
        <authorList>
            <person name="Martinu J."/>
            <person name="Tarabai H."/>
            <person name="Stefka J."/>
            <person name="Hypsa V."/>
        </authorList>
    </citation>
    <scope>NUCLEOTIDE SEQUENCE [LARGE SCALE GENOMIC DNA]</scope>
    <source>
        <strain evidence="3">98ZLc_SE</strain>
    </source>
</reference>
<proteinExistence type="predicted"/>
<dbReference type="Proteomes" id="UP001359485">
    <property type="component" value="Unassembled WGS sequence"/>
</dbReference>
<organism evidence="3 4">
    <name type="scientific">Polyplax serrata</name>
    <name type="common">Common mouse louse</name>
    <dbReference type="NCBI Taxonomy" id="468196"/>
    <lineage>
        <taxon>Eukaryota</taxon>
        <taxon>Metazoa</taxon>
        <taxon>Ecdysozoa</taxon>
        <taxon>Arthropoda</taxon>
        <taxon>Hexapoda</taxon>
        <taxon>Insecta</taxon>
        <taxon>Pterygota</taxon>
        <taxon>Neoptera</taxon>
        <taxon>Paraneoptera</taxon>
        <taxon>Psocodea</taxon>
        <taxon>Troctomorpha</taxon>
        <taxon>Phthiraptera</taxon>
        <taxon>Anoplura</taxon>
        <taxon>Polyplacidae</taxon>
        <taxon>Polyplax</taxon>
    </lineage>
</organism>
<dbReference type="InterPro" id="IPR011029">
    <property type="entry name" value="DEATH-like_dom_sf"/>
</dbReference>
<feature type="domain" description="Ig-like" evidence="2">
    <location>
        <begin position="96"/>
        <end position="182"/>
    </location>
</feature>
<dbReference type="InterPro" id="IPR011600">
    <property type="entry name" value="Pept_C14_caspase"/>
</dbReference>
<dbReference type="InterPro" id="IPR052039">
    <property type="entry name" value="Caspase-related_regulators"/>
</dbReference>
<name>A0ABR1AQQ2_POLSC</name>
<dbReference type="Gene3D" id="3.40.50.1460">
    <property type="match status" value="1"/>
</dbReference>
<dbReference type="InterPro" id="IPR007110">
    <property type="entry name" value="Ig-like_dom"/>
</dbReference>
<accession>A0ABR1AQQ2</accession>
<dbReference type="InterPro" id="IPR001309">
    <property type="entry name" value="Pept_C14_p20"/>
</dbReference>
<feature type="domain" description="Ig-like" evidence="2">
    <location>
        <begin position="190"/>
        <end position="271"/>
    </location>
</feature>
<evidence type="ECO:0000313" key="4">
    <source>
        <dbReference type="Proteomes" id="UP001359485"/>
    </source>
</evidence>
<sequence length="647" mass="73537">MEFINFEAVLIPENLSFHTYNQLLLLLDEDQTWRCLADYFQIFSESDIHSLSKNAKPAEKFLYELGSRLCTIEIFCNALEKCGLFNIVMLFKEHVPLQIIEETVTSDYNSTQMVVFGTDITLCAKAVGLPPPEYQWFHDNVELSGENEPTLTLHDFGMDSEGDYYCVIKQHGYESIISKSVSLILAPERPTIISQPEPELSCSLGSSVNLTIKADGHPNLCYQWYKGNHQLDKCTSPSLTMDIKDKSQAGIYRCYIHNSAGEVWSNETKVKINDLKNLQPSAKLALLISNHLYDNLSTLYKPENDVKTLADALKDHGFLVIALQNLSLIEMRNAIYTFASLLPQDAYVVFYFAGHGFEMHGKFMLPVDTPGPDDYLHTDGICERELLKTILSTNPKLFLELLDMCLKPPNPSNKKIFQETPDLYEYEANNNLIQGYSTTSYLGAYEKKTGKNGLYVEHIKRYLSKEQDLTIVEILQKVAKDVASVCVRQKPFFGTNVTMDYRLSDKCQPNSWLTETFRRLSLTPRNFKLNLKAANVESEVTFSPYLNVFLNTLEIRFTNLTDYRVTCEALGETCSFLLYRNGNDLFLNVMSLQRLKNNKILTLILTKNEEKIDSADIDIGKPMIAVADLWSAVLQSTNELQASQTSK</sequence>
<evidence type="ECO:0000259" key="2">
    <source>
        <dbReference type="PROSITE" id="PS50835"/>
    </source>
</evidence>
<dbReference type="SUPFAM" id="SSF52129">
    <property type="entry name" value="Caspase-like"/>
    <property type="match status" value="1"/>
</dbReference>
<dbReference type="InterPro" id="IPR003599">
    <property type="entry name" value="Ig_sub"/>
</dbReference>
<dbReference type="Pfam" id="PF13927">
    <property type="entry name" value="Ig_3"/>
    <property type="match status" value="1"/>
</dbReference>
<feature type="domain" description="Caspase family p20" evidence="1">
    <location>
        <begin position="281"/>
        <end position="358"/>
    </location>
</feature>
<dbReference type="SUPFAM" id="SSF47986">
    <property type="entry name" value="DEATH domain"/>
    <property type="match status" value="1"/>
</dbReference>
<dbReference type="InterPro" id="IPR003598">
    <property type="entry name" value="Ig_sub2"/>
</dbReference>
<dbReference type="PROSITE" id="PS50835">
    <property type="entry name" value="IG_LIKE"/>
    <property type="match status" value="2"/>
</dbReference>